<dbReference type="PANTHER" id="PTHR42852">
    <property type="entry name" value="THIOL:DISULFIDE INTERCHANGE PROTEIN DSBE"/>
    <property type="match status" value="1"/>
</dbReference>
<comment type="subcellular location">
    <subcellularLocation>
        <location evidence="1">Cell envelope</location>
    </subcellularLocation>
</comment>
<dbReference type="GO" id="GO:0017004">
    <property type="term" value="P:cytochrome complex assembly"/>
    <property type="evidence" value="ECO:0007669"/>
    <property type="project" value="UniProtKB-KW"/>
</dbReference>
<dbReference type="Proteomes" id="UP000283589">
    <property type="component" value="Unassembled WGS sequence"/>
</dbReference>
<feature type="signal peptide" evidence="5">
    <location>
        <begin position="1"/>
        <end position="32"/>
    </location>
</feature>
<keyword evidence="4" id="KW-0676">Redox-active center</keyword>
<dbReference type="STRING" id="1121130.GCA_000519105_00997"/>
<dbReference type="InterPro" id="IPR050553">
    <property type="entry name" value="Thioredoxin_ResA/DsbE_sf"/>
</dbReference>
<gene>
    <name evidence="7" type="ORF">DWW18_07325</name>
</gene>
<organism evidence="7 8">
    <name type="scientific">Butyricimonas virosa</name>
    <dbReference type="NCBI Taxonomy" id="544645"/>
    <lineage>
        <taxon>Bacteria</taxon>
        <taxon>Pseudomonadati</taxon>
        <taxon>Bacteroidota</taxon>
        <taxon>Bacteroidia</taxon>
        <taxon>Bacteroidales</taxon>
        <taxon>Odoribacteraceae</taxon>
        <taxon>Butyricimonas</taxon>
    </lineage>
</organism>
<dbReference type="InterPro" id="IPR013740">
    <property type="entry name" value="Redoxin"/>
</dbReference>
<proteinExistence type="predicted"/>
<comment type="caution">
    <text evidence="7">The sequence shown here is derived from an EMBL/GenBank/DDBJ whole genome shotgun (WGS) entry which is preliminary data.</text>
</comment>
<feature type="domain" description="Thioredoxin" evidence="6">
    <location>
        <begin position="323"/>
        <end position="466"/>
    </location>
</feature>
<accession>A0A412X252</accession>
<keyword evidence="2" id="KW-0201">Cytochrome c-type biogenesis</keyword>
<feature type="chain" id="PRO_5019350026" evidence="5">
    <location>
        <begin position="33"/>
        <end position="466"/>
    </location>
</feature>
<evidence type="ECO:0000313" key="7">
    <source>
        <dbReference type="EMBL" id="RGV34493.1"/>
    </source>
</evidence>
<dbReference type="PANTHER" id="PTHR42852:SF6">
    <property type="entry name" value="THIOL:DISULFIDE INTERCHANGE PROTEIN DSBE"/>
    <property type="match status" value="1"/>
</dbReference>
<evidence type="ECO:0000256" key="1">
    <source>
        <dbReference type="ARBA" id="ARBA00004196"/>
    </source>
</evidence>
<dbReference type="GO" id="GO:0016491">
    <property type="term" value="F:oxidoreductase activity"/>
    <property type="evidence" value="ECO:0007669"/>
    <property type="project" value="InterPro"/>
</dbReference>
<dbReference type="Pfam" id="PF08534">
    <property type="entry name" value="Redoxin"/>
    <property type="match status" value="1"/>
</dbReference>
<dbReference type="EMBL" id="QRZA01000007">
    <property type="protein sequence ID" value="RGV34493.1"/>
    <property type="molecule type" value="Genomic_DNA"/>
</dbReference>
<evidence type="ECO:0000256" key="3">
    <source>
        <dbReference type="ARBA" id="ARBA00023157"/>
    </source>
</evidence>
<evidence type="ECO:0000256" key="5">
    <source>
        <dbReference type="SAM" id="SignalP"/>
    </source>
</evidence>
<dbReference type="GO" id="GO:0030313">
    <property type="term" value="C:cell envelope"/>
    <property type="evidence" value="ECO:0007669"/>
    <property type="project" value="UniProtKB-SubCell"/>
</dbReference>
<keyword evidence="5" id="KW-0732">Signal</keyword>
<evidence type="ECO:0000256" key="4">
    <source>
        <dbReference type="ARBA" id="ARBA00023284"/>
    </source>
</evidence>
<dbReference type="AlphaFoldDB" id="A0A412X252"/>
<reference evidence="7 8" key="1">
    <citation type="submission" date="2018-08" db="EMBL/GenBank/DDBJ databases">
        <title>A genome reference for cultivated species of the human gut microbiota.</title>
        <authorList>
            <person name="Zou Y."/>
            <person name="Xue W."/>
            <person name="Luo G."/>
        </authorList>
    </citation>
    <scope>NUCLEOTIDE SEQUENCE [LARGE SCALE GENOMIC DNA]</scope>
    <source>
        <strain evidence="7 8">AF14-49</strain>
    </source>
</reference>
<evidence type="ECO:0000259" key="6">
    <source>
        <dbReference type="PROSITE" id="PS51352"/>
    </source>
</evidence>
<keyword evidence="3" id="KW-1015">Disulfide bond</keyword>
<dbReference type="InterPro" id="IPR036249">
    <property type="entry name" value="Thioredoxin-like_sf"/>
</dbReference>
<evidence type="ECO:0000256" key="2">
    <source>
        <dbReference type="ARBA" id="ARBA00022748"/>
    </source>
</evidence>
<name>A0A412X252_9BACT</name>
<dbReference type="Gene3D" id="3.40.30.10">
    <property type="entry name" value="Glutaredoxin"/>
    <property type="match status" value="1"/>
</dbReference>
<dbReference type="SUPFAM" id="SSF52833">
    <property type="entry name" value="Thioredoxin-like"/>
    <property type="match status" value="1"/>
</dbReference>
<sequence length="466" mass="53560">MEACFLYNNILNMIMKQLITCLLACMGLFACTAPSVTIEGKNEINRQEEFHLYCCQAGSFIPIASAPIDSNGCFHLSVPLPQEGFYLLGTERGVMHPLYLKGNETIRLRFRTKGIVLEGEQTPENQVLSQWERAATLVREHAFLYERFGGGYSTDPVTFTRELEDLLRVRQQLKPEKATDNATFNSLLKAKMEADVDFYALAYLQRNAGNLSDTVRLSNYYQEMQPENTLQQTALLQLPYAGEMLRTYVWHKYGDPVELREAFKYKSTCLSDFKFQQHYLYNEITRFRYYEQYQQLIDSVGKTFFGKSYQNGLELIEKQLAWSKPGIPAVDFKGMQPDSSSLALSELLGKVIVVDVWATWCSPCRRMMPYFKQLEKELEGEEVEFLSVCIGTSIEWDSWKEIVATEELAGHLIFINSWTKGFAKEYRIVGVPRFLIFDRKGYIVSVNAPAPNKLALKELILKTLKK</sequence>
<protein>
    <submittedName>
        <fullName evidence="7">TlpA family protein disulfide reductase</fullName>
    </submittedName>
</protein>
<dbReference type="CDD" id="cd02966">
    <property type="entry name" value="TlpA_like_family"/>
    <property type="match status" value="1"/>
</dbReference>
<evidence type="ECO:0000313" key="8">
    <source>
        <dbReference type="Proteomes" id="UP000283589"/>
    </source>
</evidence>
<dbReference type="InterPro" id="IPR013766">
    <property type="entry name" value="Thioredoxin_domain"/>
</dbReference>
<dbReference type="PROSITE" id="PS51352">
    <property type="entry name" value="THIOREDOXIN_2"/>
    <property type="match status" value="1"/>
</dbReference>